<dbReference type="AlphaFoldDB" id="A0AAD8ET70"/>
<dbReference type="EMBL" id="JASAOG010000447">
    <property type="protein sequence ID" value="KAK0039452.1"/>
    <property type="molecule type" value="Genomic_DNA"/>
</dbReference>
<evidence type="ECO:0000313" key="3">
    <source>
        <dbReference type="Proteomes" id="UP001233172"/>
    </source>
</evidence>
<organism evidence="2 3">
    <name type="scientific">Biomphalaria pfeifferi</name>
    <name type="common">Bloodfluke planorb</name>
    <name type="synonym">Freshwater snail</name>
    <dbReference type="NCBI Taxonomy" id="112525"/>
    <lineage>
        <taxon>Eukaryota</taxon>
        <taxon>Metazoa</taxon>
        <taxon>Spiralia</taxon>
        <taxon>Lophotrochozoa</taxon>
        <taxon>Mollusca</taxon>
        <taxon>Gastropoda</taxon>
        <taxon>Heterobranchia</taxon>
        <taxon>Euthyneura</taxon>
        <taxon>Panpulmonata</taxon>
        <taxon>Hygrophila</taxon>
        <taxon>Lymnaeoidea</taxon>
        <taxon>Planorbidae</taxon>
        <taxon>Biomphalaria</taxon>
    </lineage>
</organism>
<accession>A0AAD8ET70</accession>
<proteinExistence type="predicted"/>
<sequence>MGSLDSRLWWIDERTGLGVHEPCGDGNDECTEGRGENGEDDESIGQHVHRPCTSVLNALAFASADSRKNMRSSINRPSECTVTGARRSRALSMNAASLASVERI</sequence>
<feature type="region of interest" description="Disordered" evidence="1">
    <location>
        <begin position="22"/>
        <end position="45"/>
    </location>
</feature>
<comment type="caution">
    <text evidence="2">The sequence shown here is derived from an EMBL/GenBank/DDBJ whole genome shotgun (WGS) entry which is preliminary data.</text>
</comment>
<reference evidence="2" key="2">
    <citation type="submission" date="2023-04" db="EMBL/GenBank/DDBJ databases">
        <authorList>
            <person name="Bu L."/>
            <person name="Lu L."/>
            <person name="Laidemitt M.R."/>
            <person name="Zhang S.M."/>
            <person name="Mutuku M."/>
            <person name="Mkoji G."/>
            <person name="Steinauer M."/>
            <person name="Loker E.S."/>
        </authorList>
    </citation>
    <scope>NUCLEOTIDE SEQUENCE</scope>
    <source>
        <strain evidence="2">KasaAsao</strain>
        <tissue evidence="2">Whole Snail</tissue>
    </source>
</reference>
<name>A0AAD8ET70_BIOPF</name>
<evidence type="ECO:0000256" key="1">
    <source>
        <dbReference type="SAM" id="MobiDB-lite"/>
    </source>
</evidence>
<reference evidence="2" key="1">
    <citation type="journal article" date="2023" name="PLoS Negl. Trop. Dis.">
        <title>A genome sequence for Biomphalaria pfeifferi, the major vector snail for the human-infecting parasite Schistosoma mansoni.</title>
        <authorList>
            <person name="Bu L."/>
            <person name="Lu L."/>
            <person name="Laidemitt M.R."/>
            <person name="Zhang S.M."/>
            <person name="Mutuku M."/>
            <person name="Mkoji G."/>
            <person name="Steinauer M."/>
            <person name="Loker E.S."/>
        </authorList>
    </citation>
    <scope>NUCLEOTIDE SEQUENCE</scope>
    <source>
        <strain evidence="2">KasaAsao</strain>
    </source>
</reference>
<evidence type="ECO:0000313" key="2">
    <source>
        <dbReference type="EMBL" id="KAK0039452.1"/>
    </source>
</evidence>
<gene>
    <name evidence="2" type="ORF">Bpfe_031129</name>
</gene>
<keyword evidence="3" id="KW-1185">Reference proteome</keyword>
<protein>
    <submittedName>
        <fullName evidence="2">Uncharacterized protein</fullName>
    </submittedName>
</protein>
<dbReference type="Proteomes" id="UP001233172">
    <property type="component" value="Unassembled WGS sequence"/>
</dbReference>